<organism evidence="1 2">
    <name type="scientific">Nannochloropsis gaditana</name>
    <dbReference type="NCBI Taxonomy" id="72520"/>
    <lineage>
        <taxon>Eukaryota</taxon>
        <taxon>Sar</taxon>
        <taxon>Stramenopiles</taxon>
        <taxon>Ochrophyta</taxon>
        <taxon>Eustigmatophyceae</taxon>
        <taxon>Eustigmatales</taxon>
        <taxon>Monodopsidaceae</taxon>
        <taxon>Nannochloropsis</taxon>
    </lineage>
</organism>
<keyword evidence="2" id="KW-1185">Reference proteome</keyword>
<dbReference type="AlphaFoldDB" id="W7U9R0"/>
<sequence length="163" mass="17581">MGLTETDIAYLVGMSVAGLAFNVQVKRSVTNSIPNLTAWRELGFGLVSHCSGGHIGTTSHGMQRKGGHHGARGVELKQCTAPTRLSVDVTLDMALGTRGFLCFFVVEAQEETIQGALNCHKALPLIDRGNVGESRGREERLSRSRKSESIHLSCDIHRAPRSG</sequence>
<comment type="caution">
    <text evidence="1">The sequence shown here is derived from an EMBL/GenBank/DDBJ whole genome shotgun (WGS) entry which is preliminary data.</text>
</comment>
<name>W7U9R0_9STRA</name>
<dbReference type="Proteomes" id="UP000019335">
    <property type="component" value="Chromosome 2"/>
</dbReference>
<reference evidence="1 2" key="1">
    <citation type="journal article" date="2014" name="Mol. Plant">
        <title>Chromosome Scale Genome Assembly and Transcriptome Profiling of Nannochloropsis gaditana in Nitrogen Depletion.</title>
        <authorList>
            <person name="Corteggiani Carpinelli E."/>
            <person name="Telatin A."/>
            <person name="Vitulo N."/>
            <person name="Forcato C."/>
            <person name="D'Angelo M."/>
            <person name="Schiavon R."/>
            <person name="Vezzi A."/>
            <person name="Giacometti G.M."/>
            <person name="Morosinotto T."/>
            <person name="Valle G."/>
        </authorList>
    </citation>
    <scope>NUCLEOTIDE SEQUENCE [LARGE SCALE GENOMIC DNA]</scope>
    <source>
        <strain evidence="1 2">B-31</strain>
    </source>
</reference>
<gene>
    <name evidence="1" type="ORF">Naga_100299g6</name>
</gene>
<proteinExistence type="predicted"/>
<dbReference type="EMBL" id="AZIL01000122">
    <property type="protein sequence ID" value="EWM29684.1"/>
    <property type="molecule type" value="Genomic_DNA"/>
</dbReference>
<accession>W7U9R0</accession>
<protein>
    <submittedName>
        <fullName evidence="1">Uncharacterized protein</fullName>
    </submittedName>
</protein>
<evidence type="ECO:0000313" key="1">
    <source>
        <dbReference type="EMBL" id="EWM29684.1"/>
    </source>
</evidence>
<evidence type="ECO:0000313" key="2">
    <source>
        <dbReference type="Proteomes" id="UP000019335"/>
    </source>
</evidence>